<evidence type="ECO:0000259" key="5">
    <source>
        <dbReference type="Pfam" id="PF03766"/>
    </source>
</evidence>
<comment type="similarity">
    <text evidence="1">Belongs to the remorin family.</text>
</comment>
<comment type="caution">
    <text evidence="6">The sequence shown here is derived from an EMBL/GenBank/DDBJ whole genome shotgun (WGS) entry which is preliminary data.</text>
</comment>
<dbReference type="Pfam" id="PF03766">
    <property type="entry name" value="Remorin_N"/>
    <property type="match status" value="1"/>
</dbReference>
<evidence type="ECO:0000313" key="7">
    <source>
        <dbReference type="Proteomes" id="UP000245207"/>
    </source>
</evidence>
<gene>
    <name evidence="6" type="ORF">CTI12_AA147040</name>
</gene>
<feature type="compositionally biased region" description="Basic and acidic residues" evidence="3">
    <location>
        <begin position="24"/>
        <end position="40"/>
    </location>
</feature>
<keyword evidence="7" id="KW-1185">Reference proteome</keyword>
<organism evidence="6 7">
    <name type="scientific">Artemisia annua</name>
    <name type="common">Sweet wormwood</name>
    <dbReference type="NCBI Taxonomy" id="35608"/>
    <lineage>
        <taxon>Eukaryota</taxon>
        <taxon>Viridiplantae</taxon>
        <taxon>Streptophyta</taxon>
        <taxon>Embryophyta</taxon>
        <taxon>Tracheophyta</taxon>
        <taxon>Spermatophyta</taxon>
        <taxon>Magnoliopsida</taxon>
        <taxon>eudicotyledons</taxon>
        <taxon>Gunneridae</taxon>
        <taxon>Pentapetalae</taxon>
        <taxon>asterids</taxon>
        <taxon>campanulids</taxon>
        <taxon>Asterales</taxon>
        <taxon>Asteraceae</taxon>
        <taxon>Asteroideae</taxon>
        <taxon>Anthemideae</taxon>
        <taxon>Artemisiinae</taxon>
        <taxon>Artemisia</taxon>
    </lineage>
</organism>
<evidence type="ECO:0000256" key="1">
    <source>
        <dbReference type="ARBA" id="ARBA00005711"/>
    </source>
</evidence>
<sequence length="184" mass="20487">MAAEEAKKVEVPPVCATEPPPAKVETKAPEEKCTNDTKDVAVVEKPVEAAEEKAAEGSAHRDAELARVATEKKDALIKAWEESERSKVENSAQKKLAAIGAWENSKKAELEAQLKKMEEKLEMKKAKYTEKIKNKIARLHKSAEEKRAITEAKRGESLLKTEEFSSKCRVTGASPKKLLRWFSN</sequence>
<dbReference type="STRING" id="35608.A0A2U1PIX7"/>
<dbReference type="InterPro" id="IPR005518">
    <property type="entry name" value="Remorin_N"/>
</dbReference>
<dbReference type="OrthoDB" id="684343at2759"/>
<reference evidence="6 7" key="1">
    <citation type="journal article" date="2018" name="Mol. Plant">
        <title>The genome of Artemisia annua provides insight into the evolution of Asteraceae family and artemisinin biosynthesis.</title>
        <authorList>
            <person name="Shen Q."/>
            <person name="Zhang L."/>
            <person name="Liao Z."/>
            <person name="Wang S."/>
            <person name="Yan T."/>
            <person name="Shi P."/>
            <person name="Liu M."/>
            <person name="Fu X."/>
            <person name="Pan Q."/>
            <person name="Wang Y."/>
            <person name="Lv Z."/>
            <person name="Lu X."/>
            <person name="Zhang F."/>
            <person name="Jiang W."/>
            <person name="Ma Y."/>
            <person name="Chen M."/>
            <person name="Hao X."/>
            <person name="Li L."/>
            <person name="Tang Y."/>
            <person name="Lv G."/>
            <person name="Zhou Y."/>
            <person name="Sun X."/>
            <person name="Brodelius P.E."/>
            <person name="Rose J.K.C."/>
            <person name="Tang K."/>
        </authorList>
    </citation>
    <scope>NUCLEOTIDE SEQUENCE [LARGE SCALE GENOMIC DNA]</scope>
    <source>
        <strain evidence="7">cv. Huhao1</strain>
        <tissue evidence="6">Leaf</tissue>
    </source>
</reference>
<dbReference type="EMBL" id="PKPP01001094">
    <property type="protein sequence ID" value="PWA85714.1"/>
    <property type="molecule type" value="Genomic_DNA"/>
</dbReference>
<dbReference type="Pfam" id="PF03763">
    <property type="entry name" value="Remorin_C"/>
    <property type="match status" value="1"/>
</dbReference>
<proteinExistence type="inferred from homology"/>
<feature type="region of interest" description="Disordered" evidence="3">
    <location>
        <begin position="1"/>
        <end position="40"/>
    </location>
</feature>
<accession>A0A2U1PIX7</accession>
<dbReference type="PANTHER" id="PTHR31775:SF46">
    <property type="entry name" value="REMORIN"/>
    <property type="match status" value="1"/>
</dbReference>
<feature type="domain" description="Remorin C-terminal" evidence="4">
    <location>
        <begin position="72"/>
        <end position="177"/>
    </location>
</feature>
<protein>
    <submittedName>
        <fullName evidence="6">Remorin</fullName>
    </submittedName>
</protein>
<evidence type="ECO:0000256" key="2">
    <source>
        <dbReference type="SAM" id="Coils"/>
    </source>
</evidence>
<feature type="coiled-coil region" evidence="2">
    <location>
        <begin position="107"/>
        <end position="138"/>
    </location>
</feature>
<dbReference type="AlphaFoldDB" id="A0A2U1PIX7"/>
<keyword evidence="2" id="KW-0175">Coiled coil</keyword>
<feature type="domain" description="Remorin N-terminal" evidence="5">
    <location>
        <begin position="19"/>
        <end position="68"/>
    </location>
</feature>
<evidence type="ECO:0000256" key="3">
    <source>
        <dbReference type="SAM" id="MobiDB-lite"/>
    </source>
</evidence>
<dbReference type="InterPro" id="IPR005516">
    <property type="entry name" value="Remorin_C"/>
</dbReference>
<name>A0A2U1PIX7_ARTAN</name>
<feature type="compositionally biased region" description="Basic and acidic residues" evidence="3">
    <location>
        <begin position="1"/>
        <end position="10"/>
    </location>
</feature>
<evidence type="ECO:0000313" key="6">
    <source>
        <dbReference type="EMBL" id="PWA85714.1"/>
    </source>
</evidence>
<evidence type="ECO:0000259" key="4">
    <source>
        <dbReference type="Pfam" id="PF03763"/>
    </source>
</evidence>
<dbReference type="PANTHER" id="PTHR31775">
    <property type="entry name" value="OS02G0117200 PROTEIN"/>
    <property type="match status" value="1"/>
</dbReference>
<dbReference type="Proteomes" id="UP000245207">
    <property type="component" value="Unassembled WGS sequence"/>
</dbReference>